<dbReference type="InParanoid" id="G8JUP3"/>
<dbReference type="OMA" id="RILFWDE"/>
<sequence length="86" mass="10268">MRHIPSGLEQWLYIKLLRSAKFHSFVRSIYCKVNRIQVNNPNAVSQSNFIFQPTATHKFNAFCLLFWDELKNSIGLKRTFNDHFRH</sequence>
<proteinExistence type="predicted"/>
<name>G8JUP3_ERECY</name>
<organism evidence="1 2">
    <name type="scientific">Eremothecium cymbalariae (strain CBS 270.75 / DBVPG 7215 / KCTC 17166 / NRRL Y-17582)</name>
    <name type="common">Yeast</name>
    <dbReference type="NCBI Taxonomy" id="931890"/>
    <lineage>
        <taxon>Eukaryota</taxon>
        <taxon>Fungi</taxon>
        <taxon>Dikarya</taxon>
        <taxon>Ascomycota</taxon>
        <taxon>Saccharomycotina</taxon>
        <taxon>Saccharomycetes</taxon>
        <taxon>Saccharomycetales</taxon>
        <taxon>Saccharomycetaceae</taxon>
        <taxon>Eremothecium</taxon>
    </lineage>
</organism>
<gene>
    <name evidence="1" type="ordered locus">Ecym_6452</name>
</gene>
<accession>G8JUP3</accession>
<evidence type="ECO:0000313" key="1">
    <source>
        <dbReference type="EMBL" id="AET40823.1"/>
    </source>
</evidence>
<dbReference type="AlphaFoldDB" id="G8JUP3"/>
<dbReference type="OrthoDB" id="4138121at2759"/>
<reference evidence="2" key="1">
    <citation type="journal article" date="2012" name="G3 (Bethesda)">
        <title>Pichia sorbitophila, an interspecies yeast hybrid reveals early steps of genome resolution following polyploidization.</title>
        <authorList>
            <person name="Leh Louis V."/>
            <person name="Despons L."/>
            <person name="Friedrich A."/>
            <person name="Martin T."/>
            <person name="Durrens P."/>
            <person name="Casaregola S."/>
            <person name="Neuveglise C."/>
            <person name="Fairhead C."/>
            <person name="Marck C."/>
            <person name="Cruz J.A."/>
            <person name="Straub M.L."/>
            <person name="Kugler V."/>
            <person name="Sacerdot C."/>
            <person name="Uzunov Z."/>
            <person name="Thierry A."/>
            <person name="Weiss S."/>
            <person name="Bleykasten C."/>
            <person name="De Montigny J."/>
            <person name="Jacques N."/>
            <person name="Jung P."/>
            <person name="Lemaire M."/>
            <person name="Mallet S."/>
            <person name="Morel G."/>
            <person name="Richard G.F."/>
            <person name="Sarkar A."/>
            <person name="Savel G."/>
            <person name="Schacherer J."/>
            <person name="Seret M.L."/>
            <person name="Talla E."/>
            <person name="Samson G."/>
            <person name="Jubin C."/>
            <person name="Poulain J."/>
            <person name="Vacherie B."/>
            <person name="Barbe V."/>
            <person name="Pelletier E."/>
            <person name="Sherman D.J."/>
            <person name="Westhof E."/>
            <person name="Weissenbach J."/>
            <person name="Baret P.V."/>
            <person name="Wincker P."/>
            <person name="Gaillardin C."/>
            <person name="Dujon B."/>
            <person name="Souciet J.L."/>
        </authorList>
    </citation>
    <scope>NUCLEOTIDE SEQUENCE [LARGE SCALE GENOMIC DNA]</scope>
    <source>
        <strain evidence="2">CBS 270.75 / DBVPG 7215 / KCTC 17166 / NRRL Y-17582</strain>
    </source>
</reference>
<dbReference type="Proteomes" id="UP000006790">
    <property type="component" value="Chromosome 6"/>
</dbReference>
<evidence type="ECO:0000313" key="2">
    <source>
        <dbReference type="Proteomes" id="UP000006790"/>
    </source>
</evidence>
<dbReference type="InterPro" id="IPR020301">
    <property type="entry name" value="Mrx7"/>
</dbReference>
<keyword evidence="2" id="KW-1185">Reference proteome</keyword>
<dbReference type="FunCoup" id="G8JUP3">
    <property type="interactions" value="17"/>
</dbReference>
<dbReference type="EMBL" id="CP002502">
    <property type="protein sequence ID" value="AET40823.1"/>
    <property type="molecule type" value="Genomic_DNA"/>
</dbReference>
<dbReference type="Pfam" id="PF10906">
    <property type="entry name" value="Mrx7"/>
    <property type="match status" value="1"/>
</dbReference>
<dbReference type="GeneID" id="11471157"/>
<dbReference type="eggNOG" id="ENOG502S73A">
    <property type="taxonomic scope" value="Eukaryota"/>
</dbReference>
<dbReference type="HOGENOM" id="CLU_177980_0_0_1"/>
<dbReference type="KEGG" id="erc:Ecym_6452"/>
<protein>
    <submittedName>
        <fullName evidence="1">Uncharacterized protein</fullName>
    </submittedName>
</protein>
<dbReference type="RefSeq" id="XP_003647640.1">
    <property type="nucleotide sequence ID" value="XM_003647592.1"/>
</dbReference>